<feature type="coiled-coil region" evidence="5">
    <location>
        <begin position="124"/>
        <end position="186"/>
    </location>
</feature>
<dbReference type="InterPro" id="IPR042448">
    <property type="entry name" value="CCNB1IP1"/>
</dbReference>
<protein>
    <recommendedName>
        <fullName evidence="7">RING-type domain-containing protein</fullName>
    </recommendedName>
</protein>
<dbReference type="PROSITE" id="PS50089">
    <property type="entry name" value="ZF_RING_2"/>
    <property type="match status" value="1"/>
</dbReference>
<dbReference type="GO" id="GO:0061630">
    <property type="term" value="F:ubiquitin protein ligase activity"/>
    <property type="evidence" value="ECO:0007669"/>
    <property type="project" value="InterPro"/>
</dbReference>
<dbReference type="GO" id="GO:0007131">
    <property type="term" value="P:reciprocal meiotic recombination"/>
    <property type="evidence" value="ECO:0007669"/>
    <property type="project" value="InterPro"/>
</dbReference>
<keyword evidence="1" id="KW-0479">Metal-binding</keyword>
<evidence type="ECO:0000256" key="1">
    <source>
        <dbReference type="ARBA" id="ARBA00022723"/>
    </source>
</evidence>
<reference evidence="8" key="1">
    <citation type="journal article" date="2021" name="IMA Fungus">
        <title>Genomic characterization of three marine fungi, including Emericellopsis atlantica sp. nov. with signatures of a generalist lifestyle and marine biomass degradation.</title>
        <authorList>
            <person name="Hagestad O.C."/>
            <person name="Hou L."/>
            <person name="Andersen J.H."/>
            <person name="Hansen E.H."/>
            <person name="Altermark B."/>
            <person name="Li C."/>
            <person name="Kuhnert E."/>
            <person name="Cox R.J."/>
            <person name="Crous P.W."/>
            <person name="Spatafora J.W."/>
            <person name="Lail K."/>
            <person name="Amirebrahimi M."/>
            <person name="Lipzen A."/>
            <person name="Pangilinan J."/>
            <person name="Andreopoulos W."/>
            <person name="Hayes R.D."/>
            <person name="Ng V."/>
            <person name="Grigoriev I.V."/>
            <person name="Jackson S.A."/>
            <person name="Sutton T.D.S."/>
            <person name="Dobson A.D.W."/>
            <person name="Rama T."/>
        </authorList>
    </citation>
    <scope>NUCLEOTIDE SEQUENCE</scope>
    <source>
        <strain evidence="8">TS7</strain>
    </source>
</reference>
<dbReference type="InterPro" id="IPR001841">
    <property type="entry name" value="Znf_RING"/>
</dbReference>
<dbReference type="InterPro" id="IPR017907">
    <property type="entry name" value="Znf_RING_CS"/>
</dbReference>
<evidence type="ECO:0000256" key="5">
    <source>
        <dbReference type="SAM" id="Coils"/>
    </source>
</evidence>
<sequence length="268" mass="30164">MEHTLTCNNLKCRTELAEKALVTTCSHIFCLECAQQLGITAQSSNRRITCPACREVLSNPDDAVITKLNPSEDYKTSVLSGLSPDVIMECAGRALSFWTYQTNQEICYQRHLYKTLTDKYSVLNLQLDKTVNDANAELESLHQKHETLTAECEGMRRRNEGLVQQYRDKTRQVLQLQEAYDKVKRKVEVGEIEKAAFNAVDSSILHAAQQATQTYDAHNYARPQQQPGQAPDHASTMNSRQSRAPNLGLGFGNRTWATQRVSPRIGTT</sequence>
<evidence type="ECO:0000313" key="9">
    <source>
        <dbReference type="Proteomes" id="UP000887229"/>
    </source>
</evidence>
<keyword evidence="9" id="KW-1185">Reference proteome</keyword>
<evidence type="ECO:0000256" key="2">
    <source>
        <dbReference type="ARBA" id="ARBA00022771"/>
    </source>
</evidence>
<dbReference type="InterPro" id="IPR013083">
    <property type="entry name" value="Znf_RING/FYVE/PHD"/>
</dbReference>
<comment type="caution">
    <text evidence="8">The sequence shown here is derived from an EMBL/GenBank/DDBJ whole genome shotgun (WGS) entry which is preliminary data.</text>
</comment>
<dbReference type="PROSITE" id="PS00518">
    <property type="entry name" value="ZF_RING_1"/>
    <property type="match status" value="1"/>
</dbReference>
<dbReference type="GeneID" id="70292385"/>
<keyword evidence="2 4" id="KW-0863">Zinc-finger</keyword>
<dbReference type="GO" id="GO:0008270">
    <property type="term" value="F:zinc ion binding"/>
    <property type="evidence" value="ECO:0007669"/>
    <property type="project" value="UniProtKB-KW"/>
</dbReference>
<evidence type="ECO:0000256" key="6">
    <source>
        <dbReference type="SAM" id="MobiDB-lite"/>
    </source>
</evidence>
<dbReference type="OrthoDB" id="441210at2759"/>
<dbReference type="PANTHER" id="PTHR14305">
    <property type="entry name" value="E3 UBIQUITIN-PROTEIN LIGASE CCNB1IP1"/>
    <property type="match status" value="1"/>
</dbReference>
<feature type="domain" description="RING-type" evidence="7">
    <location>
        <begin position="12"/>
        <end position="54"/>
    </location>
</feature>
<feature type="region of interest" description="Disordered" evidence="6">
    <location>
        <begin position="222"/>
        <end position="268"/>
    </location>
</feature>
<dbReference type="PANTHER" id="PTHR14305:SF0">
    <property type="entry name" value="E3 UBIQUITIN-PROTEIN LIGASE CCNB1IP1"/>
    <property type="match status" value="1"/>
</dbReference>
<accession>A0A9P8CNK5</accession>
<dbReference type="Proteomes" id="UP000887229">
    <property type="component" value="Unassembled WGS sequence"/>
</dbReference>
<proteinExistence type="predicted"/>
<feature type="compositionally biased region" description="Polar residues" evidence="6">
    <location>
        <begin position="255"/>
        <end position="268"/>
    </location>
</feature>
<gene>
    <name evidence="8" type="ORF">F5Z01DRAFT_626503</name>
</gene>
<evidence type="ECO:0000256" key="4">
    <source>
        <dbReference type="PROSITE-ProRule" id="PRU00175"/>
    </source>
</evidence>
<dbReference type="AlphaFoldDB" id="A0A9P8CNK5"/>
<evidence type="ECO:0000256" key="3">
    <source>
        <dbReference type="ARBA" id="ARBA00022833"/>
    </source>
</evidence>
<evidence type="ECO:0000259" key="7">
    <source>
        <dbReference type="PROSITE" id="PS50089"/>
    </source>
</evidence>
<name>A0A9P8CNK5_9HYPO</name>
<evidence type="ECO:0000313" key="8">
    <source>
        <dbReference type="EMBL" id="KAG9251821.1"/>
    </source>
</evidence>
<dbReference type="Gene3D" id="3.30.40.10">
    <property type="entry name" value="Zinc/RING finger domain, C3HC4 (zinc finger)"/>
    <property type="match status" value="1"/>
</dbReference>
<feature type="compositionally biased region" description="Polar residues" evidence="6">
    <location>
        <begin position="235"/>
        <end position="244"/>
    </location>
</feature>
<organism evidence="8 9">
    <name type="scientific">Emericellopsis atlantica</name>
    <dbReference type="NCBI Taxonomy" id="2614577"/>
    <lineage>
        <taxon>Eukaryota</taxon>
        <taxon>Fungi</taxon>
        <taxon>Dikarya</taxon>
        <taxon>Ascomycota</taxon>
        <taxon>Pezizomycotina</taxon>
        <taxon>Sordariomycetes</taxon>
        <taxon>Hypocreomycetidae</taxon>
        <taxon>Hypocreales</taxon>
        <taxon>Bionectriaceae</taxon>
        <taxon>Emericellopsis</taxon>
    </lineage>
</organism>
<keyword evidence="5" id="KW-0175">Coiled coil</keyword>
<dbReference type="RefSeq" id="XP_046115745.1">
    <property type="nucleotide sequence ID" value="XM_046261482.1"/>
</dbReference>
<keyword evidence="3" id="KW-0862">Zinc</keyword>
<dbReference type="SUPFAM" id="SSF57850">
    <property type="entry name" value="RING/U-box"/>
    <property type="match status" value="1"/>
</dbReference>
<dbReference type="Pfam" id="PF14634">
    <property type="entry name" value="zf-RING_5"/>
    <property type="match status" value="1"/>
</dbReference>
<dbReference type="GO" id="GO:0000795">
    <property type="term" value="C:synaptonemal complex"/>
    <property type="evidence" value="ECO:0007669"/>
    <property type="project" value="InterPro"/>
</dbReference>
<dbReference type="EMBL" id="MU251265">
    <property type="protein sequence ID" value="KAG9251821.1"/>
    <property type="molecule type" value="Genomic_DNA"/>
</dbReference>